<evidence type="ECO:0000313" key="6">
    <source>
        <dbReference type="EMBL" id="SLN24974.1"/>
    </source>
</evidence>
<dbReference type="Pfam" id="PF02525">
    <property type="entry name" value="Flavodoxin_2"/>
    <property type="match status" value="1"/>
</dbReference>
<proteinExistence type="inferred from homology"/>
<evidence type="ECO:0000256" key="1">
    <source>
        <dbReference type="ARBA" id="ARBA00001974"/>
    </source>
</evidence>
<organism evidence="6 7">
    <name type="scientific">Ruegeria meonggei</name>
    <dbReference type="NCBI Taxonomy" id="1446476"/>
    <lineage>
        <taxon>Bacteria</taxon>
        <taxon>Pseudomonadati</taxon>
        <taxon>Pseudomonadota</taxon>
        <taxon>Alphaproteobacteria</taxon>
        <taxon>Rhodobacterales</taxon>
        <taxon>Roseobacteraceae</taxon>
        <taxon>Ruegeria</taxon>
    </lineage>
</organism>
<accession>A0A1X6YLQ9</accession>
<gene>
    <name evidence="6" type="primary">mdaB</name>
    <name evidence="6" type="ORF">RUM8411_00993</name>
</gene>
<dbReference type="InterPro" id="IPR052397">
    <property type="entry name" value="NADPH-QR_MdaB"/>
</dbReference>
<evidence type="ECO:0000313" key="7">
    <source>
        <dbReference type="Proteomes" id="UP000193778"/>
    </source>
</evidence>
<comment type="cofactor">
    <cofactor evidence="1">
        <name>FAD</name>
        <dbReference type="ChEBI" id="CHEBI:57692"/>
    </cofactor>
</comment>
<name>A0A1X6YLQ9_9RHOB</name>
<dbReference type="AlphaFoldDB" id="A0A1X6YLQ9"/>
<dbReference type="Proteomes" id="UP000193778">
    <property type="component" value="Unassembled WGS sequence"/>
</dbReference>
<dbReference type="EMBL" id="FWFP01000002">
    <property type="protein sequence ID" value="SLN24974.1"/>
    <property type="molecule type" value="Genomic_DNA"/>
</dbReference>
<comment type="similarity">
    <text evidence="4">Belongs to the oxidoreductase MdaB family.</text>
</comment>
<dbReference type="PANTHER" id="PTHR46305:SF3">
    <property type="entry name" value="NADPH:QUINONE OXIDOREDUCTASE MDAB"/>
    <property type="match status" value="1"/>
</dbReference>
<protein>
    <submittedName>
        <fullName evidence="6">Modulator of drug activity B</fullName>
    </submittedName>
</protein>
<keyword evidence="7" id="KW-1185">Reference proteome</keyword>
<dbReference type="PANTHER" id="PTHR46305">
    <property type="match status" value="1"/>
</dbReference>
<dbReference type="OrthoDB" id="9798454at2"/>
<reference evidence="7" key="1">
    <citation type="submission" date="2017-03" db="EMBL/GenBank/DDBJ databases">
        <authorList>
            <person name="Rodrigo-Torres L."/>
            <person name="Arahal R.D."/>
            <person name="Lucena T."/>
        </authorList>
    </citation>
    <scope>NUCLEOTIDE SEQUENCE [LARGE SCALE GENOMIC DNA]</scope>
    <source>
        <strain evidence="7">CECT 8411</strain>
    </source>
</reference>
<evidence type="ECO:0000256" key="3">
    <source>
        <dbReference type="ARBA" id="ARBA00022827"/>
    </source>
</evidence>
<evidence type="ECO:0000256" key="4">
    <source>
        <dbReference type="ARBA" id="ARBA00037981"/>
    </source>
</evidence>
<dbReference type="RefSeq" id="WP_085821510.1">
    <property type="nucleotide sequence ID" value="NZ_FWFP01000002.1"/>
</dbReference>
<dbReference type="InterPro" id="IPR029039">
    <property type="entry name" value="Flavoprotein-like_sf"/>
</dbReference>
<keyword evidence="3" id="KW-0274">FAD</keyword>
<feature type="domain" description="Flavodoxin-like fold" evidence="5">
    <location>
        <begin position="3"/>
        <end position="187"/>
    </location>
</feature>
<evidence type="ECO:0000259" key="5">
    <source>
        <dbReference type="Pfam" id="PF02525"/>
    </source>
</evidence>
<evidence type="ECO:0000256" key="2">
    <source>
        <dbReference type="ARBA" id="ARBA00022630"/>
    </source>
</evidence>
<dbReference type="SUPFAM" id="SSF52218">
    <property type="entry name" value="Flavoproteins"/>
    <property type="match status" value="1"/>
</dbReference>
<dbReference type="InterPro" id="IPR003680">
    <property type="entry name" value="Flavodoxin_fold"/>
</dbReference>
<sequence>MSNILILNGTQPYEGAPGKLNASLTEQARSILTDLGHEVRITTVADGYDPKTEVDAHLWADTILMQFPVNWMGVPWPFKKYMDEVYTSAMDGRFADGDGRTSDAPKQNYGMGGKLNTKKYMLSVTFNAPKEAFDNKAEPFFAGSSVDDLMRPLHLTAKFIGLQPLPTFTVFDVMKNPTIETDFNRFEAHLKNAFTEVETVAA</sequence>
<dbReference type="Gene3D" id="3.40.50.360">
    <property type="match status" value="1"/>
</dbReference>
<keyword evidence="2" id="KW-0285">Flavoprotein</keyword>